<protein>
    <submittedName>
        <fullName evidence="1">Uncharacterized protein</fullName>
    </submittedName>
</protein>
<dbReference type="AlphaFoldDB" id="A0A0H5RC53"/>
<dbReference type="EMBL" id="HACM01005642">
    <property type="protein sequence ID" value="CRZ06084.1"/>
    <property type="molecule type" value="Transcribed_RNA"/>
</dbReference>
<organism evidence="1">
    <name type="scientific">Spongospora subterranea</name>
    <dbReference type="NCBI Taxonomy" id="70186"/>
    <lineage>
        <taxon>Eukaryota</taxon>
        <taxon>Sar</taxon>
        <taxon>Rhizaria</taxon>
        <taxon>Endomyxa</taxon>
        <taxon>Phytomyxea</taxon>
        <taxon>Plasmodiophorida</taxon>
        <taxon>Plasmodiophoridae</taxon>
        <taxon>Spongospora</taxon>
    </lineage>
</organism>
<proteinExistence type="predicted"/>
<accession>A0A0H5RC53</accession>
<reference evidence="1" key="1">
    <citation type="submission" date="2015-04" db="EMBL/GenBank/DDBJ databases">
        <title>The genome sequence of the plant pathogenic Rhizarian Plasmodiophora brassicae reveals insights in its biotrophic life cycle and the origin of chitin synthesis.</title>
        <authorList>
            <person name="Schwelm A."/>
            <person name="Fogelqvist J."/>
            <person name="Knaust A."/>
            <person name="Julke S."/>
            <person name="Lilja T."/>
            <person name="Dhandapani V."/>
            <person name="Bonilla-Rosso G."/>
            <person name="Karlsson M."/>
            <person name="Shevchenko A."/>
            <person name="Choi S.R."/>
            <person name="Kim H.G."/>
            <person name="Park J.Y."/>
            <person name="Lim Y.P."/>
            <person name="Ludwig-Muller J."/>
            <person name="Dixelius C."/>
        </authorList>
    </citation>
    <scope>NUCLEOTIDE SEQUENCE</scope>
    <source>
        <tissue evidence="1">Potato root galls</tissue>
    </source>
</reference>
<name>A0A0H5RC53_9EUKA</name>
<sequence length="172" mass="19608">MYFGTFNFSIWNCPERAGRSPKQRPSDCVPLYEIPSTWTESDAALCDGSIPAWFIITSRVAHIWVRELHPGCNPAFSAGNLARKNRRTHLAKFAFIVVHPELPVLFTKCHYVTTFDDMNRISRCRRLRRGDLPRTKVSTDMIYQSIVDDAEWLTILYPISSCSSHNDSVAGV</sequence>
<evidence type="ECO:0000313" key="1">
    <source>
        <dbReference type="EMBL" id="CRZ06084.1"/>
    </source>
</evidence>